<feature type="transmembrane region" description="Helical" evidence="11">
    <location>
        <begin position="15"/>
        <end position="39"/>
    </location>
</feature>
<dbReference type="RefSeq" id="WP_204653892.1">
    <property type="nucleotide sequence ID" value="NZ_JAFBFD010000015.1"/>
</dbReference>
<evidence type="ECO:0000256" key="10">
    <source>
        <dbReference type="ARBA" id="ARBA00024973"/>
    </source>
</evidence>
<evidence type="ECO:0000256" key="6">
    <source>
        <dbReference type="ARBA" id="ARBA00022475"/>
    </source>
</evidence>
<evidence type="ECO:0000256" key="5">
    <source>
        <dbReference type="ARBA" id="ARBA00022448"/>
    </source>
</evidence>
<dbReference type="EMBL" id="JBHSGS010000043">
    <property type="protein sequence ID" value="MFC4719639.1"/>
    <property type="molecule type" value="Genomic_DNA"/>
</dbReference>
<feature type="domain" description="ABC3 transporter permease C-terminal" evidence="12">
    <location>
        <begin position="238"/>
        <end position="349"/>
    </location>
</feature>
<keyword evidence="7 11" id="KW-0812">Transmembrane</keyword>
<keyword evidence="8 11" id="KW-1133">Transmembrane helix</keyword>
<evidence type="ECO:0000256" key="4">
    <source>
        <dbReference type="ARBA" id="ARBA00016962"/>
    </source>
</evidence>
<comment type="subcellular location">
    <subcellularLocation>
        <location evidence="1">Cell membrane</location>
        <topology evidence="1">Multi-pass membrane protein</topology>
    </subcellularLocation>
</comment>
<feature type="transmembrane region" description="Helical" evidence="11">
    <location>
        <begin position="233"/>
        <end position="258"/>
    </location>
</feature>
<evidence type="ECO:0000256" key="8">
    <source>
        <dbReference type="ARBA" id="ARBA00022989"/>
    </source>
</evidence>
<dbReference type="InterPro" id="IPR051125">
    <property type="entry name" value="ABC-4/HrtB_transporter"/>
</dbReference>
<evidence type="ECO:0000313" key="14">
    <source>
        <dbReference type="Proteomes" id="UP001595969"/>
    </source>
</evidence>
<dbReference type="InterPro" id="IPR003838">
    <property type="entry name" value="ABC3_permease_C"/>
</dbReference>
<gene>
    <name evidence="13" type="ORF">ACFO5I_07805</name>
</gene>
<dbReference type="Pfam" id="PF02687">
    <property type="entry name" value="FtsX"/>
    <property type="match status" value="1"/>
</dbReference>
<comment type="caution">
    <text evidence="13">The sequence shown here is derived from an EMBL/GenBank/DDBJ whole genome shotgun (WGS) entry which is preliminary data.</text>
</comment>
<feature type="transmembrane region" description="Helical" evidence="11">
    <location>
        <begin position="278"/>
        <end position="307"/>
    </location>
</feature>
<keyword evidence="14" id="KW-1185">Reference proteome</keyword>
<dbReference type="PANTHER" id="PTHR43738">
    <property type="entry name" value="ABC TRANSPORTER, MEMBRANE PROTEIN"/>
    <property type="match status" value="1"/>
</dbReference>
<keyword evidence="6" id="KW-1003">Cell membrane</keyword>
<organism evidence="13 14">
    <name type="scientific">Enterococcus lemanii</name>
    <dbReference type="NCBI Taxonomy" id="1159752"/>
    <lineage>
        <taxon>Bacteria</taxon>
        <taxon>Bacillati</taxon>
        <taxon>Bacillota</taxon>
        <taxon>Bacilli</taxon>
        <taxon>Lactobacillales</taxon>
        <taxon>Enterococcaceae</taxon>
        <taxon>Enterococcus</taxon>
    </lineage>
</organism>
<evidence type="ECO:0000256" key="1">
    <source>
        <dbReference type="ARBA" id="ARBA00004651"/>
    </source>
</evidence>
<evidence type="ECO:0000256" key="7">
    <source>
        <dbReference type="ARBA" id="ARBA00022692"/>
    </source>
</evidence>
<sequence>MFLAINEIKHAKLRYFLVIGVLFLIAYLVFFLTGLAYGLAQDNRSAIDKWQADHILVAEEANQNLSMSMIPKKFYTEVQAEQKALLAQTPAVISHKDGGETITTTIFGIEPEQFLAPDIIEGKMFTNTQEAVADNSLQTQYGLKLGDTLTLSGNDTELTIVGFTNRAKFNVAPVLYTSIGAYQKIRFEKEDDSPEARINGIVTRGAVDKIPDGLVKISIKQFIQKLPGYNAQVLTFSFMIGFLIVIAAIVIGIFIYVLTMQKIEIFGVMKAQGVASRYIASSVLAQTFILSLLGVGGGLVATIATSFLLPVKVPFEMNFLYLSTIGLIMIVFALLGAFSSVRAVVKIDPLKAIG</sequence>
<dbReference type="Proteomes" id="UP001595969">
    <property type="component" value="Unassembled WGS sequence"/>
</dbReference>
<proteinExistence type="inferred from homology"/>
<evidence type="ECO:0000256" key="3">
    <source>
        <dbReference type="ARBA" id="ARBA00011131"/>
    </source>
</evidence>
<comment type="subunit">
    <text evidence="3">The complex is composed of two ATP-binding proteins (HrtA), two transmembrane proteins (HrtB) and a solute-binding protein.</text>
</comment>
<protein>
    <recommendedName>
        <fullName evidence="4">Putative hemin transport system permease protein HrtB</fullName>
    </recommendedName>
</protein>
<dbReference type="PANTHER" id="PTHR43738:SF1">
    <property type="entry name" value="HEMIN TRANSPORT SYSTEM PERMEASE PROTEIN HRTB-RELATED"/>
    <property type="match status" value="1"/>
</dbReference>
<comment type="function">
    <text evidence="10">Part of the ABC transporter complex hrt involved in hemin import. Responsible for the translocation of the substrate across the membrane.</text>
</comment>
<name>A0ABV9MWW9_9ENTE</name>
<evidence type="ECO:0000259" key="12">
    <source>
        <dbReference type="Pfam" id="PF02687"/>
    </source>
</evidence>
<comment type="similarity">
    <text evidence="2">Belongs to the ABC-4 integral membrane protein family. HrtB subfamily.</text>
</comment>
<evidence type="ECO:0000256" key="9">
    <source>
        <dbReference type="ARBA" id="ARBA00023136"/>
    </source>
</evidence>
<keyword evidence="5" id="KW-0813">Transport</keyword>
<reference evidence="14" key="1">
    <citation type="journal article" date="2019" name="Int. J. Syst. Evol. Microbiol.">
        <title>The Global Catalogue of Microorganisms (GCM) 10K type strain sequencing project: providing services to taxonomists for standard genome sequencing and annotation.</title>
        <authorList>
            <consortium name="The Broad Institute Genomics Platform"/>
            <consortium name="The Broad Institute Genome Sequencing Center for Infectious Disease"/>
            <person name="Wu L."/>
            <person name="Ma J."/>
        </authorList>
    </citation>
    <scope>NUCLEOTIDE SEQUENCE [LARGE SCALE GENOMIC DNA]</scope>
    <source>
        <strain evidence="14">CGMCC 1.19032</strain>
    </source>
</reference>
<evidence type="ECO:0000256" key="11">
    <source>
        <dbReference type="SAM" id="Phobius"/>
    </source>
</evidence>
<accession>A0ABV9MWW9</accession>
<evidence type="ECO:0000313" key="13">
    <source>
        <dbReference type="EMBL" id="MFC4719639.1"/>
    </source>
</evidence>
<evidence type="ECO:0000256" key="2">
    <source>
        <dbReference type="ARBA" id="ARBA00008697"/>
    </source>
</evidence>
<keyword evidence="9 11" id="KW-0472">Membrane</keyword>
<feature type="transmembrane region" description="Helical" evidence="11">
    <location>
        <begin position="319"/>
        <end position="341"/>
    </location>
</feature>